<dbReference type="Proteomes" id="UP000887565">
    <property type="component" value="Unplaced"/>
</dbReference>
<sequence length="105" mass="11948">MNGSQTWLFLLSPGRDGHTCPKIGQWWDSSGATQEAFNSSESGIPTLPTKFIDCCNTGIHWKYEDLNPHGHPHRHFRHQCTTSIYIQNPYFDHTVTCQPILPNVP</sequence>
<dbReference type="WBParaSite" id="nRc.2.0.1.t22279-RA">
    <property type="protein sequence ID" value="nRc.2.0.1.t22279-RA"/>
    <property type="gene ID" value="nRc.2.0.1.g22279"/>
</dbReference>
<name>A0A915J948_ROMCU</name>
<evidence type="ECO:0000313" key="2">
    <source>
        <dbReference type="WBParaSite" id="nRc.2.0.1.t22279-RA"/>
    </source>
</evidence>
<organism evidence="1 2">
    <name type="scientific">Romanomermis culicivorax</name>
    <name type="common">Nematode worm</name>
    <dbReference type="NCBI Taxonomy" id="13658"/>
    <lineage>
        <taxon>Eukaryota</taxon>
        <taxon>Metazoa</taxon>
        <taxon>Ecdysozoa</taxon>
        <taxon>Nematoda</taxon>
        <taxon>Enoplea</taxon>
        <taxon>Dorylaimia</taxon>
        <taxon>Mermithida</taxon>
        <taxon>Mermithoidea</taxon>
        <taxon>Mermithidae</taxon>
        <taxon>Romanomermis</taxon>
    </lineage>
</organism>
<keyword evidence="1" id="KW-1185">Reference proteome</keyword>
<reference evidence="2" key="1">
    <citation type="submission" date="2022-11" db="UniProtKB">
        <authorList>
            <consortium name="WormBaseParasite"/>
        </authorList>
    </citation>
    <scope>IDENTIFICATION</scope>
</reference>
<accession>A0A915J948</accession>
<proteinExistence type="predicted"/>
<evidence type="ECO:0000313" key="1">
    <source>
        <dbReference type="Proteomes" id="UP000887565"/>
    </source>
</evidence>
<protein>
    <submittedName>
        <fullName evidence="2">Uncharacterized protein</fullName>
    </submittedName>
</protein>
<dbReference type="AlphaFoldDB" id="A0A915J948"/>